<dbReference type="eggNOG" id="COG3611">
    <property type="taxonomic scope" value="Bacteria"/>
</dbReference>
<gene>
    <name evidence="3" type="ORF">SAMN02910293_01355</name>
</gene>
<dbReference type="Proteomes" id="UP000182508">
    <property type="component" value="Unassembled WGS sequence"/>
</dbReference>
<keyword evidence="3" id="KW-0547">Nucleotide-binding</keyword>
<proteinExistence type="predicted"/>
<dbReference type="GO" id="GO:0004386">
    <property type="term" value="F:helicase activity"/>
    <property type="evidence" value="ECO:0007669"/>
    <property type="project" value="UniProtKB-KW"/>
</dbReference>
<accession>A0A1G6C375</accession>
<dbReference type="AlphaFoldDB" id="A0A1G6C375"/>
<dbReference type="RefSeq" id="WP_074486127.1">
    <property type="nucleotide sequence ID" value="NZ_FMXP01000017.1"/>
</dbReference>
<sequence length="379" mass="43103">MNPIDDFLFVKHNKVTYNTTSLIQLYFPIIGSDAAAVYEYLISFFDDGRHKHKFSEILNHLQFGMRRLEEALVVLTAIDLLELYQTRDSYLVKMKPALGNEAFLADPVYRRLLEMRIGEIAVKELEVSIPEDARNISKKFSDVFETDQKTNPTTAQAKPTFDLASFQRLMARDGLTFSENEKADVVGLYAIAEKYQMNWFEVYGLANATAINRKISLKRMEAKKQQTNKVANGDFTNSERIVIEQAKSLSSLAFLKVIKDSRKAVVTKAERQLLEDLAQMSFLDEVINILVLYTFNKTNSANLSKPYLMTLANDFSYREIASAEDAIVALRHSPEMQKKANAKASKKSNVPEWSKQEFKTEASEEELAALEALIQGMED</sequence>
<dbReference type="STRING" id="439219.SAMN02910293_01355"/>
<dbReference type="InterPro" id="IPR058660">
    <property type="entry name" value="WHD_DnaB"/>
</dbReference>
<evidence type="ECO:0000256" key="1">
    <source>
        <dbReference type="SAM" id="MobiDB-lite"/>
    </source>
</evidence>
<reference evidence="3 4" key="1">
    <citation type="submission" date="2016-10" db="EMBL/GenBank/DDBJ databases">
        <authorList>
            <person name="de Groot N.N."/>
        </authorList>
    </citation>
    <scope>NUCLEOTIDE SEQUENCE [LARGE SCALE GENOMIC DNA]</scope>
    <source>
        <strain evidence="3 4">A-4</strain>
    </source>
</reference>
<evidence type="ECO:0000313" key="3">
    <source>
        <dbReference type="EMBL" id="SDB27333.1"/>
    </source>
</evidence>
<protein>
    <submittedName>
        <fullName evidence="3">Replicative DNA helicase loader DnaB</fullName>
    </submittedName>
</protein>
<keyword evidence="4" id="KW-1185">Reference proteome</keyword>
<dbReference type="EMBL" id="FMXP01000017">
    <property type="protein sequence ID" value="SDB27333.1"/>
    <property type="molecule type" value="Genomic_DNA"/>
</dbReference>
<evidence type="ECO:0000259" key="2">
    <source>
        <dbReference type="Pfam" id="PF25888"/>
    </source>
</evidence>
<keyword evidence="3" id="KW-0378">Hydrolase</keyword>
<evidence type="ECO:0000313" key="4">
    <source>
        <dbReference type="Proteomes" id="UP000182508"/>
    </source>
</evidence>
<feature type="region of interest" description="Disordered" evidence="1">
    <location>
        <begin position="338"/>
        <end position="358"/>
    </location>
</feature>
<keyword evidence="3" id="KW-0347">Helicase</keyword>
<dbReference type="Pfam" id="PF25888">
    <property type="entry name" value="WHD_DnaB"/>
    <property type="match status" value="1"/>
</dbReference>
<organism evidence="3 4">
    <name type="scientific">Streptococcus henryi</name>
    <dbReference type="NCBI Taxonomy" id="439219"/>
    <lineage>
        <taxon>Bacteria</taxon>
        <taxon>Bacillati</taxon>
        <taxon>Bacillota</taxon>
        <taxon>Bacilli</taxon>
        <taxon>Lactobacillales</taxon>
        <taxon>Streptococcaceae</taxon>
        <taxon>Streptococcus</taxon>
    </lineage>
</organism>
<name>A0A1G6C375_9STRE</name>
<feature type="domain" description="Replicative helicase loading/DNA remodeling protein DnaB N-terminal winged helix" evidence="2">
    <location>
        <begin position="1"/>
        <end position="226"/>
    </location>
</feature>
<keyword evidence="3" id="KW-0067">ATP-binding</keyword>